<protein>
    <submittedName>
        <fullName evidence="1">Uncharacterized protein</fullName>
    </submittedName>
</protein>
<dbReference type="EMBL" id="CAADRP010000446">
    <property type="protein sequence ID" value="VFU28596.1"/>
    <property type="molecule type" value="Genomic_DNA"/>
</dbReference>
<accession>A0A6N2KJ96</accession>
<dbReference type="AlphaFoldDB" id="A0A6N2KJ96"/>
<sequence length="65" mass="7462">MYVDALTIMVSEMETENGYKPKNVQGEMQENTGKQTRLLFVRGLGTVCLRKFHVVFARGDFSFLE</sequence>
<name>A0A6N2KJ96_SALVM</name>
<organism evidence="1">
    <name type="scientific">Salix viminalis</name>
    <name type="common">Common osier</name>
    <name type="synonym">Basket willow</name>
    <dbReference type="NCBI Taxonomy" id="40686"/>
    <lineage>
        <taxon>Eukaryota</taxon>
        <taxon>Viridiplantae</taxon>
        <taxon>Streptophyta</taxon>
        <taxon>Embryophyta</taxon>
        <taxon>Tracheophyta</taxon>
        <taxon>Spermatophyta</taxon>
        <taxon>Magnoliopsida</taxon>
        <taxon>eudicotyledons</taxon>
        <taxon>Gunneridae</taxon>
        <taxon>Pentapetalae</taxon>
        <taxon>rosids</taxon>
        <taxon>fabids</taxon>
        <taxon>Malpighiales</taxon>
        <taxon>Salicaceae</taxon>
        <taxon>Saliceae</taxon>
        <taxon>Salix</taxon>
    </lineage>
</organism>
<proteinExistence type="predicted"/>
<gene>
    <name evidence="1" type="ORF">SVIM_LOCUS95990</name>
</gene>
<reference evidence="1" key="1">
    <citation type="submission" date="2019-03" db="EMBL/GenBank/DDBJ databases">
        <authorList>
            <person name="Mank J."/>
            <person name="Almeida P."/>
        </authorList>
    </citation>
    <scope>NUCLEOTIDE SEQUENCE</scope>
    <source>
        <strain evidence="1">78183</strain>
    </source>
</reference>
<evidence type="ECO:0000313" key="1">
    <source>
        <dbReference type="EMBL" id="VFU28596.1"/>
    </source>
</evidence>